<dbReference type="GO" id="GO:0032259">
    <property type="term" value="P:methylation"/>
    <property type="evidence" value="ECO:0007669"/>
    <property type="project" value="UniProtKB-KW"/>
</dbReference>
<dbReference type="AlphaFoldDB" id="A0A0S6UH67"/>
<feature type="region of interest" description="Disordered" evidence="1">
    <location>
        <begin position="41"/>
        <end position="61"/>
    </location>
</feature>
<dbReference type="Proteomes" id="UP000063718">
    <property type="component" value="Unassembled WGS sequence"/>
</dbReference>
<reference evidence="2" key="1">
    <citation type="journal article" date="2014" name="Gene">
        <title>Genome-guided analysis of transformation efficiency and carbon dioxide assimilation by Moorella thermoacetica Y72.</title>
        <authorList>
            <person name="Tsukahara K."/>
            <person name="Kita A."/>
            <person name="Nakashimada Y."/>
            <person name="Hoshino T."/>
            <person name="Murakami K."/>
        </authorList>
    </citation>
    <scope>NUCLEOTIDE SEQUENCE [LARGE SCALE GENOMIC DNA]</scope>
    <source>
        <strain evidence="2">Y72</strain>
    </source>
</reference>
<accession>A0A0S6UH67</accession>
<evidence type="ECO:0000313" key="2">
    <source>
        <dbReference type="EMBL" id="GAF27139.1"/>
    </source>
</evidence>
<protein>
    <submittedName>
        <fullName evidence="2">Predicted methyltransferases</fullName>
    </submittedName>
</protein>
<dbReference type="EMBL" id="DF238840">
    <property type="protein sequence ID" value="GAF27139.1"/>
    <property type="molecule type" value="Genomic_DNA"/>
</dbReference>
<keyword evidence="2" id="KW-0808">Transferase</keyword>
<sequence>MVNPMFKPQQPLLDCQAAAETYQAAVFTDYPVAGDYNPHRIAADSLSSSPGSPGTADSPGQVAVAASGTIGNFQQGRPDRALEGGAVEIQGQVEGPAAAGEIFIQLDHGFPGQTVLLIGSNSNAGEYFCQVSRGSRGRLSCKGQPAEAGRAGYDCQDAYRGIIMVDGKMQSCHAPCPPRKIDFCPKWLLLAGALLQAGGYSLRAPVVLG</sequence>
<name>A0A0S6UH67_NEOTH</name>
<evidence type="ECO:0000256" key="1">
    <source>
        <dbReference type="SAM" id="MobiDB-lite"/>
    </source>
</evidence>
<proteinExistence type="predicted"/>
<gene>
    <name evidence="2" type="ORF">MTY_2480</name>
</gene>
<organism evidence="2">
    <name type="scientific">Moorella thermoacetica Y72</name>
    <dbReference type="NCBI Taxonomy" id="1325331"/>
    <lineage>
        <taxon>Bacteria</taxon>
        <taxon>Bacillati</taxon>
        <taxon>Bacillota</taxon>
        <taxon>Clostridia</taxon>
        <taxon>Neomoorellales</taxon>
        <taxon>Neomoorellaceae</taxon>
        <taxon>Neomoorella</taxon>
    </lineage>
</organism>
<keyword evidence="2" id="KW-0489">Methyltransferase</keyword>
<dbReference type="GO" id="GO:0008168">
    <property type="term" value="F:methyltransferase activity"/>
    <property type="evidence" value="ECO:0007669"/>
    <property type="project" value="UniProtKB-KW"/>
</dbReference>